<accession>A0ABT2VMW2</accession>
<sequence>MNRNLPQGMYYNKKGQTFYLRQATGGDVNLGKEQSEAIQKYYVLVENTLNSSTSVADMIHRYMLEVSPYRAETTHKTNVGRAKKLLDAFGDFDIAELKTRDIQSYLYYRRNTPIDANRTVALLRSMYGAAVRWGVIEHNENPAQNLQFHPENVSDRLVLMSELNAFKEFCPDWMKTYIDLKVCTGLRQSDMLRLSSENWKDKVGLFVQTSKTQYKTCFRAGKEFSALVENILDKANERGGREPHGKCHFFPNQNGRPYTPDGFRTMWYKSMQKALKSGKLKQSFKERDIRAMAATNCANLEDARRLMGHSSATTTLRSYRKGYEDVMPNIKIDPKLL</sequence>
<dbReference type="Pfam" id="PF00589">
    <property type="entry name" value="Phage_integrase"/>
    <property type="match status" value="1"/>
</dbReference>
<dbReference type="Gene3D" id="1.10.443.10">
    <property type="entry name" value="Intergrase catalytic core"/>
    <property type="match status" value="1"/>
</dbReference>
<dbReference type="Gene3D" id="1.10.150.130">
    <property type="match status" value="1"/>
</dbReference>
<comment type="similarity">
    <text evidence="1">Belongs to the 'phage' integrase family.</text>
</comment>
<dbReference type="InterPro" id="IPR050090">
    <property type="entry name" value="Tyrosine_recombinase_XerCD"/>
</dbReference>
<evidence type="ECO:0000256" key="1">
    <source>
        <dbReference type="ARBA" id="ARBA00008857"/>
    </source>
</evidence>
<dbReference type="InterPro" id="IPR002104">
    <property type="entry name" value="Integrase_catalytic"/>
</dbReference>
<evidence type="ECO:0000259" key="5">
    <source>
        <dbReference type="PROSITE" id="PS51898"/>
    </source>
</evidence>
<dbReference type="InterPro" id="IPR013762">
    <property type="entry name" value="Integrase-like_cat_sf"/>
</dbReference>
<dbReference type="EMBL" id="JAOTJC010000007">
    <property type="protein sequence ID" value="MCU7554658.1"/>
    <property type="molecule type" value="Genomic_DNA"/>
</dbReference>
<organism evidence="6 7">
    <name type="scientific">Alteromonas salexigens</name>
    <dbReference type="NCBI Taxonomy" id="2982530"/>
    <lineage>
        <taxon>Bacteria</taxon>
        <taxon>Pseudomonadati</taxon>
        <taxon>Pseudomonadota</taxon>
        <taxon>Gammaproteobacteria</taxon>
        <taxon>Alteromonadales</taxon>
        <taxon>Alteromonadaceae</taxon>
        <taxon>Alteromonas/Salinimonas group</taxon>
        <taxon>Alteromonas</taxon>
    </lineage>
</organism>
<evidence type="ECO:0000256" key="4">
    <source>
        <dbReference type="ARBA" id="ARBA00023172"/>
    </source>
</evidence>
<evidence type="ECO:0000256" key="2">
    <source>
        <dbReference type="ARBA" id="ARBA00022908"/>
    </source>
</evidence>
<reference evidence="7" key="1">
    <citation type="submission" date="2023-07" db="EMBL/GenBank/DDBJ databases">
        <title>Study on multiphase classification of strain Alteromonas salexigens isolated from the Yellow Sea.</title>
        <authorList>
            <person name="Sun L."/>
        </authorList>
    </citation>
    <scope>NUCLEOTIDE SEQUENCE [LARGE SCALE GENOMIC DNA]</scope>
    <source>
        <strain evidence="7">ASW11-19</strain>
    </source>
</reference>
<gene>
    <name evidence="6" type="ORF">OCL06_08605</name>
</gene>
<proteinExistence type="inferred from homology"/>
<keyword evidence="3" id="KW-0238">DNA-binding</keyword>
<keyword evidence="7" id="KW-1185">Reference proteome</keyword>
<evidence type="ECO:0000313" key="6">
    <source>
        <dbReference type="EMBL" id="MCU7554658.1"/>
    </source>
</evidence>
<keyword evidence="4" id="KW-0233">DNA recombination</keyword>
<comment type="caution">
    <text evidence="6">The sequence shown here is derived from an EMBL/GenBank/DDBJ whole genome shotgun (WGS) entry which is preliminary data.</text>
</comment>
<dbReference type="PROSITE" id="PS51898">
    <property type="entry name" value="TYR_RECOMBINASE"/>
    <property type="match status" value="1"/>
</dbReference>
<feature type="domain" description="Tyr recombinase" evidence="5">
    <location>
        <begin position="152"/>
        <end position="332"/>
    </location>
</feature>
<dbReference type="InterPro" id="IPR011010">
    <property type="entry name" value="DNA_brk_join_enz"/>
</dbReference>
<dbReference type="SUPFAM" id="SSF56349">
    <property type="entry name" value="DNA breaking-rejoining enzymes"/>
    <property type="match status" value="1"/>
</dbReference>
<keyword evidence="2" id="KW-0229">DNA integration</keyword>
<dbReference type="PANTHER" id="PTHR30349">
    <property type="entry name" value="PHAGE INTEGRASE-RELATED"/>
    <property type="match status" value="1"/>
</dbReference>
<dbReference type="InterPro" id="IPR010998">
    <property type="entry name" value="Integrase_recombinase_N"/>
</dbReference>
<dbReference type="PANTHER" id="PTHR30349:SF41">
    <property type="entry name" value="INTEGRASE_RECOMBINASE PROTEIN MJ0367-RELATED"/>
    <property type="match status" value="1"/>
</dbReference>
<evidence type="ECO:0000256" key="3">
    <source>
        <dbReference type="ARBA" id="ARBA00023125"/>
    </source>
</evidence>
<dbReference type="Proteomes" id="UP001209257">
    <property type="component" value="Unassembled WGS sequence"/>
</dbReference>
<evidence type="ECO:0000313" key="7">
    <source>
        <dbReference type="Proteomes" id="UP001209257"/>
    </source>
</evidence>
<protein>
    <submittedName>
        <fullName evidence="6">Tyrosine-type recombinase/integrase</fullName>
    </submittedName>
</protein>
<name>A0ABT2VMW2_9ALTE</name>